<dbReference type="PROSITE" id="PS51318">
    <property type="entry name" value="TAT"/>
    <property type="match status" value="1"/>
</dbReference>
<dbReference type="SUPFAM" id="SSF141523">
    <property type="entry name" value="L,D-transpeptidase catalytic domain-like"/>
    <property type="match status" value="1"/>
</dbReference>
<dbReference type="RefSeq" id="WP_213371889.1">
    <property type="nucleotide sequence ID" value="NZ_BSFJ01000005.1"/>
</dbReference>
<dbReference type="EMBL" id="BSFJ01000005">
    <property type="protein sequence ID" value="GLK71018.1"/>
    <property type="molecule type" value="Genomic_DNA"/>
</dbReference>
<reference evidence="11" key="2">
    <citation type="submission" date="2023-01" db="EMBL/GenBank/DDBJ databases">
        <authorList>
            <person name="Sun Q."/>
            <person name="Evtushenko L."/>
        </authorList>
    </citation>
    <scope>NUCLEOTIDE SEQUENCE</scope>
    <source>
        <strain evidence="11">VKM B-2484</strain>
    </source>
</reference>
<evidence type="ECO:0000256" key="7">
    <source>
        <dbReference type="PROSITE-ProRule" id="PRU01373"/>
    </source>
</evidence>
<feature type="active site" description="Proton donor/acceptor" evidence="7">
    <location>
        <position position="141"/>
    </location>
</feature>
<evidence type="ECO:0000256" key="2">
    <source>
        <dbReference type="ARBA" id="ARBA00005992"/>
    </source>
</evidence>
<organism evidence="11 12">
    <name type="scientific">Ancylobacter dichloromethanicus</name>
    <dbReference type="NCBI Taxonomy" id="518825"/>
    <lineage>
        <taxon>Bacteria</taxon>
        <taxon>Pseudomonadati</taxon>
        <taxon>Pseudomonadota</taxon>
        <taxon>Alphaproteobacteria</taxon>
        <taxon>Hyphomicrobiales</taxon>
        <taxon>Xanthobacteraceae</taxon>
        <taxon>Ancylobacter</taxon>
    </lineage>
</organism>
<accession>A0A9W6J830</accession>
<dbReference type="GO" id="GO:0008360">
    <property type="term" value="P:regulation of cell shape"/>
    <property type="evidence" value="ECO:0007669"/>
    <property type="project" value="UniProtKB-UniRule"/>
</dbReference>
<dbReference type="GO" id="GO:0005576">
    <property type="term" value="C:extracellular region"/>
    <property type="evidence" value="ECO:0007669"/>
    <property type="project" value="TreeGrafter"/>
</dbReference>
<keyword evidence="6 7" id="KW-0961">Cell wall biogenesis/degradation</keyword>
<comment type="pathway">
    <text evidence="1 7">Cell wall biogenesis; peptidoglycan biosynthesis.</text>
</comment>
<feature type="domain" description="L,D-TPase catalytic" evidence="10">
    <location>
        <begin position="69"/>
        <end position="178"/>
    </location>
</feature>
<keyword evidence="5 7" id="KW-0573">Peptidoglycan synthesis</keyword>
<dbReference type="InterPro" id="IPR050979">
    <property type="entry name" value="LD-transpeptidase"/>
</dbReference>
<feature type="active site" description="Nucleophile" evidence="7">
    <location>
        <position position="154"/>
    </location>
</feature>
<dbReference type="NCBIfam" id="NF004785">
    <property type="entry name" value="PRK06132.1-2"/>
    <property type="match status" value="1"/>
</dbReference>
<comment type="similarity">
    <text evidence="2">Belongs to the YkuD family.</text>
</comment>
<dbReference type="CDD" id="cd16913">
    <property type="entry name" value="YkuD_like"/>
    <property type="match status" value="1"/>
</dbReference>
<keyword evidence="4 7" id="KW-0133">Cell shape</keyword>
<keyword evidence="9" id="KW-1133">Transmembrane helix</keyword>
<keyword evidence="12" id="KW-1185">Reference proteome</keyword>
<comment type="caution">
    <text evidence="11">The sequence shown here is derived from an EMBL/GenBank/DDBJ whole genome shotgun (WGS) entry which is preliminary data.</text>
</comment>
<reference evidence="11" key="1">
    <citation type="journal article" date="2014" name="Int. J. Syst. Evol. Microbiol.">
        <title>Complete genome sequence of Corynebacterium casei LMG S-19264T (=DSM 44701T), isolated from a smear-ripened cheese.</title>
        <authorList>
            <consortium name="US DOE Joint Genome Institute (JGI-PGF)"/>
            <person name="Walter F."/>
            <person name="Albersmeier A."/>
            <person name="Kalinowski J."/>
            <person name="Ruckert C."/>
        </authorList>
    </citation>
    <scope>NUCLEOTIDE SEQUENCE</scope>
    <source>
        <strain evidence="11">VKM B-2484</strain>
    </source>
</reference>
<evidence type="ECO:0000256" key="4">
    <source>
        <dbReference type="ARBA" id="ARBA00022960"/>
    </source>
</evidence>
<evidence type="ECO:0000256" key="5">
    <source>
        <dbReference type="ARBA" id="ARBA00022984"/>
    </source>
</evidence>
<dbReference type="GO" id="GO:0018104">
    <property type="term" value="P:peptidoglycan-protein cross-linking"/>
    <property type="evidence" value="ECO:0007669"/>
    <property type="project" value="TreeGrafter"/>
</dbReference>
<dbReference type="GO" id="GO:0016740">
    <property type="term" value="F:transferase activity"/>
    <property type="evidence" value="ECO:0007669"/>
    <property type="project" value="UniProtKB-KW"/>
</dbReference>
<dbReference type="AlphaFoldDB" id="A0A9W6J830"/>
<evidence type="ECO:0000256" key="9">
    <source>
        <dbReference type="SAM" id="Phobius"/>
    </source>
</evidence>
<feature type="region of interest" description="Disordered" evidence="8">
    <location>
        <begin position="202"/>
        <end position="221"/>
    </location>
</feature>
<sequence>MSDEAGGFRTVSGFRADRRRILSLGGAALVVAAGGLVPAHAQQGAPAEVEALKPGQYLWYPDRAPEGFVAIIVSLPEQRCYVYRNGVRIGVSTVSTGKSGHETPAGVFVILQKDVDHHSSIYDDASMPYTERLTWSGVALHAGGLPGYPSSHGCIHLPLQFSKLLFGVTHYGTPVIVADAHSQPVDVLHPGLVLPADATAAIEKDDPKNADGTPDKEAAPDPTADVVAMIVSQADMALTVLKDGAVAFTAPVTIRDPQTPIGNVVYVLKNVGGEVSWTALSFEGNGAAAGRSAGAIDRVTVAASANQRLAALLVPGSTLFVTELSARPDTRSDKDFVIMSQAMS</sequence>
<evidence type="ECO:0000256" key="1">
    <source>
        <dbReference type="ARBA" id="ARBA00004752"/>
    </source>
</evidence>
<keyword evidence="9" id="KW-0472">Membrane</keyword>
<evidence type="ECO:0000256" key="3">
    <source>
        <dbReference type="ARBA" id="ARBA00022679"/>
    </source>
</evidence>
<gene>
    <name evidence="11" type="ORF">GCM10017643_11330</name>
</gene>
<feature type="transmembrane region" description="Helical" evidence="9">
    <location>
        <begin position="21"/>
        <end position="41"/>
    </location>
</feature>
<dbReference type="InterPro" id="IPR006311">
    <property type="entry name" value="TAT_signal"/>
</dbReference>
<keyword evidence="9" id="KW-0812">Transmembrane</keyword>
<evidence type="ECO:0000256" key="6">
    <source>
        <dbReference type="ARBA" id="ARBA00023316"/>
    </source>
</evidence>
<dbReference type="Gene3D" id="2.40.440.10">
    <property type="entry name" value="L,D-transpeptidase catalytic domain-like"/>
    <property type="match status" value="1"/>
</dbReference>
<dbReference type="PANTHER" id="PTHR30582:SF2">
    <property type="entry name" value="L,D-TRANSPEPTIDASE YCIB-RELATED"/>
    <property type="match status" value="1"/>
</dbReference>
<dbReference type="PANTHER" id="PTHR30582">
    <property type="entry name" value="L,D-TRANSPEPTIDASE"/>
    <property type="match status" value="1"/>
</dbReference>
<dbReference type="GO" id="GO:0071972">
    <property type="term" value="F:peptidoglycan L,D-transpeptidase activity"/>
    <property type="evidence" value="ECO:0007669"/>
    <property type="project" value="TreeGrafter"/>
</dbReference>
<dbReference type="InterPro" id="IPR038063">
    <property type="entry name" value="Transpep_catalytic_dom"/>
</dbReference>
<proteinExistence type="inferred from homology"/>
<evidence type="ECO:0000256" key="8">
    <source>
        <dbReference type="SAM" id="MobiDB-lite"/>
    </source>
</evidence>
<dbReference type="PROSITE" id="PS52029">
    <property type="entry name" value="LD_TPASE"/>
    <property type="match status" value="1"/>
</dbReference>
<name>A0A9W6J830_9HYPH</name>
<dbReference type="GO" id="GO:0071555">
    <property type="term" value="P:cell wall organization"/>
    <property type="evidence" value="ECO:0007669"/>
    <property type="project" value="UniProtKB-UniRule"/>
</dbReference>
<feature type="compositionally biased region" description="Basic and acidic residues" evidence="8">
    <location>
        <begin position="202"/>
        <end position="219"/>
    </location>
</feature>
<keyword evidence="3" id="KW-0808">Transferase</keyword>
<evidence type="ECO:0000259" key="10">
    <source>
        <dbReference type="PROSITE" id="PS52029"/>
    </source>
</evidence>
<dbReference type="InterPro" id="IPR005490">
    <property type="entry name" value="LD_TPept_cat_dom"/>
</dbReference>
<evidence type="ECO:0000313" key="11">
    <source>
        <dbReference type="EMBL" id="GLK71018.1"/>
    </source>
</evidence>
<dbReference type="PIRSF" id="PIRSF029342">
    <property type="entry name" value="UCP029342_ErfK/YbiS/YcfS/YnhG"/>
    <property type="match status" value="1"/>
</dbReference>
<protein>
    <recommendedName>
        <fullName evidence="10">L,D-TPase catalytic domain-containing protein</fullName>
    </recommendedName>
</protein>
<dbReference type="InterPro" id="IPR016915">
    <property type="entry name" value="UCP029342"/>
</dbReference>
<dbReference type="Pfam" id="PF03734">
    <property type="entry name" value="YkuD"/>
    <property type="match status" value="1"/>
</dbReference>
<evidence type="ECO:0000313" key="12">
    <source>
        <dbReference type="Proteomes" id="UP001143370"/>
    </source>
</evidence>
<dbReference type="Proteomes" id="UP001143370">
    <property type="component" value="Unassembled WGS sequence"/>
</dbReference>